<dbReference type="RefSeq" id="XP_024576778.1">
    <property type="nucleotide sequence ID" value="XM_024726064.1"/>
</dbReference>
<dbReference type="EMBL" id="CCYD01000482">
    <property type="protein sequence ID" value="CEG40409.1"/>
    <property type="molecule type" value="Genomic_DNA"/>
</dbReference>
<evidence type="ECO:0000313" key="1">
    <source>
        <dbReference type="EMBL" id="CEG40409.1"/>
    </source>
</evidence>
<proteinExistence type="predicted"/>
<sequence length="161" mass="18454">MGYGKPEARFLSPQTTQFTFWAADSSILTLDSFIRRYTLCYLSIVQYKLIVPSEDQFVNPPNTSRPSKLRVKVKSRCVHVALSIRERRLRIFFLLSAVSTIRDFIALTTITETMKLQVVCDNSAHKRKELRQDRYKSIIPAFARNHGTSATRAVDPVTDDP</sequence>
<protein>
    <submittedName>
        <fullName evidence="1">Uncharacterized protein</fullName>
    </submittedName>
</protein>
<dbReference type="Proteomes" id="UP000054928">
    <property type="component" value="Unassembled WGS sequence"/>
</dbReference>
<name>A0A0P1AHV9_PLAHL</name>
<reference evidence="2" key="1">
    <citation type="submission" date="2014-09" db="EMBL/GenBank/DDBJ databases">
        <authorList>
            <person name="Sharma Rahul"/>
            <person name="Thines Marco"/>
        </authorList>
    </citation>
    <scope>NUCLEOTIDE SEQUENCE [LARGE SCALE GENOMIC DNA]</scope>
</reference>
<evidence type="ECO:0000313" key="2">
    <source>
        <dbReference type="Proteomes" id="UP000054928"/>
    </source>
</evidence>
<accession>A0A0P1AHV9</accession>
<dbReference type="AlphaFoldDB" id="A0A0P1AHV9"/>
<keyword evidence="2" id="KW-1185">Reference proteome</keyword>
<organism evidence="1 2">
    <name type="scientific">Plasmopara halstedii</name>
    <name type="common">Downy mildew of sunflower</name>
    <dbReference type="NCBI Taxonomy" id="4781"/>
    <lineage>
        <taxon>Eukaryota</taxon>
        <taxon>Sar</taxon>
        <taxon>Stramenopiles</taxon>
        <taxon>Oomycota</taxon>
        <taxon>Peronosporomycetes</taxon>
        <taxon>Peronosporales</taxon>
        <taxon>Peronosporaceae</taxon>
        <taxon>Plasmopara</taxon>
    </lineage>
</organism>
<dbReference type="GeneID" id="36405665"/>